<feature type="transmembrane region" description="Helical" evidence="4">
    <location>
        <begin position="52"/>
        <end position="72"/>
    </location>
</feature>
<evidence type="ECO:0000313" key="6">
    <source>
        <dbReference type="EMBL" id="KZD25101.1"/>
    </source>
</evidence>
<keyword evidence="1 4" id="KW-0812">Transmembrane</keyword>
<feature type="transmembrane region" description="Helical" evidence="4">
    <location>
        <begin position="79"/>
        <end position="98"/>
    </location>
</feature>
<dbReference type="OrthoDB" id="146345at2"/>
<dbReference type="InterPro" id="IPR011701">
    <property type="entry name" value="MFS"/>
</dbReference>
<evidence type="ECO:0000256" key="3">
    <source>
        <dbReference type="ARBA" id="ARBA00023136"/>
    </source>
</evidence>
<feature type="transmembrane region" description="Helical" evidence="4">
    <location>
        <begin position="376"/>
        <end position="394"/>
    </location>
</feature>
<feature type="transmembrane region" description="Helical" evidence="4">
    <location>
        <begin position="139"/>
        <end position="160"/>
    </location>
</feature>
<feature type="transmembrane region" description="Helical" evidence="4">
    <location>
        <begin position="220"/>
        <end position="238"/>
    </location>
</feature>
<sequence length="413" mass="43187">MTEAELSKYQRWAILAGAATLLSLAMGMRQSFGLFQPSILRDTAITTADFSLATALQNVIWGISQPFIGAIADRFGTRHVMIIGVLIYAAGLVFMMVATTPLVFTLGAGLCVGLALSCTASSMTMTVASRSVSAAKRSVTMGAVSAAGSLGLVIASPLAQTLISTAGWQVALIGFLGLAAVMVPAALFAGQSDKIEHASADEPEQSLSEVVQSALGHSGYIVLALSFFVCGLQLVFITTHLPNYLAICGLDASLGATALALVGLFNVFGSYAFGWLGGRYPKQILLGGIYIVRSLALATYFYFPATPTTTMIFAAVLGSLWLGVVPLVNGLVAQLFGLRFMATLTGIAFLSHQAGSFLGAWGGGMIFSHLGNYDRAWQFAVVIGLIAGCFQMLMNVKPPVRRDAVPTAMPSAA</sequence>
<dbReference type="PROSITE" id="PS50850">
    <property type="entry name" value="MFS"/>
    <property type="match status" value="1"/>
</dbReference>
<dbReference type="Pfam" id="PF07690">
    <property type="entry name" value="MFS_1"/>
    <property type="match status" value="1"/>
</dbReference>
<dbReference type="InterPro" id="IPR020846">
    <property type="entry name" value="MFS_dom"/>
</dbReference>
<feature type="transmembrane region" description="Helical" evidence="4">
    <location>
        <begin position="340"/>
        <end position="364"/>
    </location>
</feature>
<evidence type="ECO:0000313" key="7">
    <source>
        <dbReference type="Proteomes" id="UP000076574"/>
    </source>
</evidence>
<dbReference type="PANTHER" id="PTHR11360:SF284">
    <property type="entry name" value="EG:103B4.3 PROTEIN-RELATED"/>
    <property type="match status" value="1"/>
</dbReference>
<comment type="caution">
    <text evidence="6">The sequence shown here is derived from an EMBL/GenBank/DDBJ whole genome shotgun (WGS) entry which is preliminary data.</text>
</comment>
<name>A0A161R720_9BRAD</name>
<organism evidence="6 7">
    <name type="scientific">Tardiphaga robiniae</name>
    <dbReference type="NCBI Taxonomy" id="943830"/>
    <lineage>
        <taxon>Bacteria</taxon>
        <taxon>Pseudomonadati</taxon>
        <taxon>Pseudomonadota</taxon>
        <taxon>Alphaproteobacteria</taxon>
        <taxon>Hyphomicrobiales</taxon>
        <taxon>Nitrobacteraceae</taxon>
        <taxon>Tardiphaga</taxon>
    </lineage>
</organism>
<dbReference type="InterPro" id="IPR050327">
    <property type="entry name" value="Proton-linked_MCT"/>
</dbReference>
<feature type="transmembrane region" description="Helical" evidence="4">
    <location>
        <begin position="244"/>
        <end position="272"/>
    </location>
</feature>
<evidence type="ECO:0000256" key="4">
    <source>
        <dbReference type="SAM" id="Phobius"/>
    </source>
</evidence>
<dbReference type="RefSeq" id="WP_068729013.1">
    <property type="nucleotide sequence ID" value="NZ_LVYV01000001.1"/>
</dbReference>
<evidence type="ECO:0000256" key="1">
    <source>
        <dbReference type="ARBA" id="ARBA00022692"/>
    </source>
</evidence>
<dbReference type="AlphaFoldDB" id="A0A161R720"/>
<accession>A0A161R720</accession>
<dbReference type="InterPro" id="IPR036259">
    <property type="entry name" value="MFS_trans_sf"/>
</dbReference>
<feature type="transmembrane region" description="Helical" evidence="4">
    <location>
        <begin position="104"/>
        <end position="127"/>
    </location>
</feature>
<dbReference type="PANTHER" id="PTHR11360">
    <property type="entry name" value="MONOCARBOXYLATE TRANSPORTER"/>
    <property type="match status" value="1"/>
</dbReference>
<feature type="transmembrane region" description="Helical" evidence="4">
    <location>
        <begin position="284"/>
        <end position="303"/>
    </location>
</feature>
<feature type="transmembrane region" description="Helical" evidence="4">
    <location>
        <begin position="166"/>
        <end position="189"/>
    </location>
</feature>
<evidence type="ECO:0000259" key="5">
    <source>
        <dbReference type="PROSITE" id="PS50850"/>
    </source>
</evidence>
<protein>
    <submittedName>
        <fullName evidence="6">MFS transporter</fullName>
    </submittedName>
</protein>
<dbReference type="Gene3D" id="1.20.1250.20">
    <property type="entry name" value="MFS general substrate transporter like domains"/>
    <property type="match status" value="1"/>
</dbReference>
<dbReference type="SUPFAM" id="SSF103473">
    <property type="entry name" value="MFS general substrate transporter"/>
    <property type="match status" value="1"/>
</dbReference>
<feature type="domain" description="Major facilitator superfamily (MFS) profile" evidence="5">
    <location>
        <begin position="11"/>
        <end position="401"/>
    </location>
</feature>
<reference evidence="6 7" key="1">
    <citation type="submission" date="2016-03" db="EMBL/GenBank/DDBJ databases">
        <title>Microsymbionts genomes from the relict species Vavilovia formosa (Stev.) Fed.</title>
        <authorList>
            <person name="Kopat V."/>
            <person name="Chirak E."/>
            <person name="Kimeklis A."/>
            <person name="Andronov E."/>
        </authorList>
    </citation>
    <scope>NUCLEOTIDE SEQUENCE [LARGE SCALE GENOMIC DNA]</scope>
    <source>
        <strain evidence="6 7">Vaf07</strain>
    </source>
</reference>
<feature type="transmembrane region" description="Helical" evidence="4">
    <location>
        <begin position="309"/>
        <end position="328"/>
    </location>
</feature>
<proteinExistence type="predicted"/>
<feature type="transmembrane region" description="Helical" evidence="4">
    <location>
        <begin position="12"/>
        <end position="32"/>
    </location>
</feature>
<keyword evidence="3 4" id="KW-0472">Membrane</keyword>
<dbReference type="GO" id="GO:0022857">
    <property type="term" value="F:transmembrane transporter activity"/>
    <property type="evidence" value="ECO:0007669"/>
    <property type="project" value="InterPro"/>
</dbReference>
<dbReference type="STRING" id="943830.A4A58_01060"/>
<keyword evidence="2 4" id="KW-1133">Transmembrane helix</keyword>
<dbReference type="EMBL" id="LVYV01000001">
    <property type="protein sequence ID" value="KZD25101.1"/>
    <property type="molecule type" value="Genomic_DNA"/>
</dbReference>
<dbReference type="Proteomes" id="UP000076574">
    <property type="component" value="Unassembled WGS sequence"/>
</dbReference>
<evidence type="ECO:0000256" key="2">
    <source>
        <dbReference type="ARBA" id="ARBA00022989"/>
    </source>
</evidence>
<keyword evidence="7" id="KW-1185">Reference proteome</keyword>
<gene>
    <name evidence="6" type="ORF">A4A58_01060</name>
</gene>
<dbReference type="CDD" id="cd17355">
    <property type="entry name" value="MFS_YcxA_like"/>
    <property type="match status" value="1"/>
</dbReference>